<protein>
    <submittedName>
        <fullName evidence="1">Uncharacterized protein</fullName>
    </submittedName>
</protein>
<dbReference type="EMBL" id="LAZR01000428">
    <property type="protein sequence ID" value="KKN69337.1"/>
    <property type="molecule type" value="Genomic_DNA"/>
</dbReference>
<reference evidence="1" key="1">
    <citation type="journal article" date="2015" name="Nature">
        <title>Complex archaea that bridge the gap between prokaryotes and eukaryotes.</title>
        <authorList>
            <person name="Spang A."/>
            <person name="Saw J.H."/>
            <person name="Jorgensen S.L."/>
            <person name="Zaremba-Niedzwiedzka K."/>
            <person name="Martijn J."/>
            <person name="Lind A.E."/>
            <person name="van Eijk R."/>
            <person name="Schleper C."/>
            <person name="Guy L."/>
            <person name="Ettema T.J."/>
        </authorList>
    </citation>
    <scope>NUCLEOTIDE SEQUENCE</scope>
</reference>
<comment type="caution">
    <text evidence="1">The sequence shown here is derived from an EMBL/GenBank/DDBJ whole genome shotgun (WGS) entry which is preliminary data.</text>
</comment>
<dbReference type="AlphaFoldDB" id="A0A0F9T3F0"/>
<name>A0A0F9T3F0_9ZZZZ</name>
<evidence type="ECO:0000313" key="1">
    <source>
        <dbReference type="EMBL" id="KKN69337.1"/>
    </source>
</evidence>
<gene>
    <name evidence="1" type="ORF">LCGC14_0441960</name>
</gene>
<organism evidence="1">
    <name type="scientific">marine sediment metagenome</name>
    <dbReference type="NCBI Taxonomy" id="412755"/>
    <lineage>
        <taxon>unclassified sequences</taxon>
        <taxon>metagenomes</taxon>
        <taxon>ecological metagenomes</taxon>
    </lineage>
</organism>
<proteinExistence type="predicted"/>
<accession>A0A0F9T3F0</accession>
<sequence length="109" mass="12373">MGLSNTIITEEDFKCSKCKKSLRMSSKYDKATTGDEIHLQSKDLYGAAYVFKVGHKIVVTWGDLKFESNSDAKWEGCGMCYHCNNLETFDITIEKGIITKITQFTRRSS</sequence>